<name>A0A5A5TDI6_9CHLR</name>
<gene>
    <name evidence="1" type="ORF">KDI_31640</name>
</gene>
<keyword evidence="2" id="KW-1185">Reference proteome</keyword>
<organism evidence="1 2">
    <name type="scientific">Dictyobacter arantiisoli</name>
    <dbReference type="NCBI Taxonomy" id="2014874"/>
    <lineage>
        <taxon>Bacteria</taxon>
        <taxon>Bacillati</taxon>
        <taxon>Chloroflexota</taxon>
        <taxon>Ktedonobacteria</taxon>
        <taxon>Ktedonobacterales</taxon>
        <taxon>Dictyobacteraceae</taxon>
        <taxon>Dictyobacter</taxon>
    </lineage>
</organism>
<reference evidence="1 2" key="1">
    <citation type="submission" date="2019-01" db="EMBL/GenBank/DDBJ databases">
        <title>Draft genome sequence of Dictyobacter sp. Uno17.</title>
        <authorList>
            <person name="Wang C.M."/>
            <person name="Zheng Y."/>
            <person name="Sakai Y."/>
            <person name="Abe K."/>
            <person name="Yokota A."/>
            <person name="Yabe S."/>
        </authorList>
    </citation>
    <scope>NUCLEOTIDE SEQUENCE [LARGE SCALE GENOMIC DNA]</scope>
    <source>
        <strain evidence="1 2">Uno17</strain>
    </source>
</reference>
<dbReference type="AlphaFoldDB" id="A0A5A5TDI6"/>
<protein>
    <submittedName>
        <fullName evidence="1">Uncharacterized protein</fullName>
    </submittedName>
</protein>
<accession>A0A5A5TDI6</accession>
<dbReference type="EMBL" id="BIXY01000047">
    <property type="protein sequence ID" value="GCF09600.1"/>
    <property type="molecule type" value="Genomic_DNA"/>
</dbReference>
<comment type="caution">
    <text evidence="1">The sequence shown here is derived from an EMBL/GenBank/DDBJ whole genome shotgun (WGS) entry which is preliminary data.</text>
</comment>
<proteinExistence type="predicted"/>
<dbReference type="Proteomes" id="UP000322530">
    <property type="component" value="Unassembled WGS sequence"/>
</dbReference>
<sequence>MPFVQDTVQNEVGKNSMLKIEVTSASNTDGWNDTRSLTGQAEEAITKVILKWGSKNG</sequence>
<evidence type="ECO:0000313" key="2">
    <source>
        <dbReference type="Proteomes" id="UP000322530"/>
    </source>
</evidence>
<dbReference type="RefSeq" id="WP_172632153.1">
    <property type="nucleotide sequence ID" value="NZ_BIXY01000047.1"/>
</dbReference>
<evidence type="ECO:0000313" key="1">
    <source>
        <dbReference type="EMBL" id="GCF09600.1"/>
    </source>
</evidence>